<organism evidence="1 2">
    <name type="scientific">Pristionchus pacificus</name>
    <name type="common">Parasitic nematode worm</name>
    <dbReference type="NCBI Taxonomy" id="54126"/>
    <lineage>
        <taxon>Eukaryota</taxon>
        <taxon>Metazoa</taxon>
        <taxon>Ecdysozoa</taxon>
        <taxon>Nematoda</taxon>
        <taxon>Chromadorea</taxon>
        <taxon>Rhabditida</taxon>
        <taxon>Rhabditina</taxon>
        <taxon>Diplogasteromorpha</taxon>
        <taxon>Diplogasteroidea</taxon>
        <taxon>Neodiplogasteridae</taxon>
        <taxon>Pristionchus</taxon>
    </lineage>
</organism>
<reference evidence="2" key="1">
    <citation type="journal article" date="2008" name="Nat. Genet.">
        <title>The Pristionchus pacificus genome provides a unique perspective on nematode lifestyle and parasitism.</title>
        <authorList>
            <person name="Dieterich C."/>
            <person name="Clifton S.W."/>
            <person name="Schuster L.N."/>
            <person name="Chinwalla A."/>
            <person name="Delehaunty K."/>
            <person name="Dinkelacker I."/>
            <person name="Fulton L."/>
            <person name="Fulton R."/>
            <person name="Godfrey J."/>
            <person name="Minx P."/>
            <person name="Mitreva M."/>
            <person name="Roeseler W."/>
            <person name="Tian H."/>
            <person name="Witte H."/>
            <person name="Yang S.P."/>
            <person name="Wilson R.K."/>
            <person name="Sommer R.J."/>
        </authorList>
    </citation>
    <scope>NUCLEOTIDE SEQUENCE [LARGE SCALE GENOMIC DNA]</scope>
    <source>
        <strain evidence="2">PS312</strain>
    </source>
</reference>
<reference evidence="1" key="2">
    <citation type="submission" date="2022-06" db="UniProtKB">
        <authorList>
            <consortium name="EnsemblMetazoa"/>
        </authorList>
    </citation>
    <scope>IDENTIFICATION</scope>
    <source>
        <strain evidence="1">PS312</strain>
    </source>
</reference>
<dbReference type="AlphaFoldDB" id="A0A2A6CY50"/>
<proteinExistence type="predicted"/>
<accession>A0A2A6CY50</accession>
<accession>A0A8R1Z5J7</accession>
<evidence type="ECO:0000313" key="1">
    <source>
        <dbReference type="EnsemblMetazoa" id="PPA44138.1"/>
    </source>
</evidence>
<protein>
    <submittedName>
        <fullName evidence="1">Uncharacterized protein</fullName>
    </submittedName>
</protein>
<keyword evidence="2" id="KW-1185">Reference proteome</keyword>
<sequence length="67" mass="7380">MCGVGLREVGAGSGRESTGNREGQRNGGIELLLAMQMDDWLTALFLREGSEGVRETSRAQRKKDIRE</sequence>
<evidence type="ECO:0000313" key="2">
    <source>
        <dbReference type="Proteomes" id="UP000005239"/>
    </source>
</evidence>
<dbReference type="Proteomes" id="UP000005239">
    <property type="component" value="Unassembled WGS sequence"/>
</dbReference>
<gene>
    <name evidence="1" type="primary">WBGene00282507</name>
</gene>
<dbReference type="EnsemblMetazoa" id="PPA44138.1">
    <property type="protein sequence ID" value="PPA44138.1"/>
    <property type="gene ID" value="WBGene00282507"/>
</dbReference>
<name>A0A2A6CY50_PRIPA</name>